<dbReference type="InterPro" id="IPR036691">
    <property type="entry name" value="Endo/exonu/phosph_ase_sf"/>
</dbReference>
<dbReference type="Proteomes" id="UP000886595">
    <property type="component" value="Unassembled WGS sequence"/>
</dbReference>
<keyword evidence="4" id="KW-1185">Reference proteome</keyword>
<dbReference type="SUPFAM" id="SSF56219">
    <property type="entry name" value="DNase I-like"/>
    <property type="match status" value="1"/>
</dbReference>
<feature type="compositionally biased region" description="Basic and acidic residues" evidence="1">
    <location>
        <begin position="68"/>
        <end position="86"/>
    </location>
</feature>
<reference evidence="3 4" key="1">
    <citation type="submission" date="2020-02" db="EMBL/GenBank/DDBJ databases">
        <authorList>
            <person name="Ma Q."/>
            <person name="Huang Y."/>
            <person name="Song X."/>
            <person name="Pei D."/>
        </authorList>
    </citation>
    <scope>NUCLEOTIDE SEQUENCE [LARGE SCALE GENOMIC DNA]</scope>
    <source>
        <strain evidence="3">Sxm20200214</strain>
        <tissue evidence="3">Leaf</tissue>
    </source>
</reference>
<comment type="caution">
    <text evidence="3">The sequence shown here is derived from an EMBL/GenBank/DDBJ whole genome shotgun (WGS) entry which is preliminary data.</text>
</comment>
<feature type="compositionally biased region" description="Polar residues" evidence="1">
    <location>
        <begin position="104"/>
        <end position="130"/>
    </location>
</feature>
<dbReference type="Gene3D" id="3.60.10.10">
    <property type="entry name" value="Endonuclease/exonuclease/phosphatase"/>
    <property type="match status" value="1"/>
</dbReference>
<feature type="domain" description="Endonuclease/exonuclease/phosphatase" evidence="2">
    <location>
        <begin position="194"/>
        <end position="356"/>
    </location>
</feature>
<evidence type="ECO:0000313" key="3">
    <source>
        <dbReference type="EMBL" id="KAG2283647.1"/>
    </source>
</evidence>
<dbReference type="OrthoDB" id="1112386at2759"/>
<evidence type="ECO:0000259" key="2">
    <source>
        <dbReference type="Pfam" id="PF03372"/>
    </source>
</evidence>
<proteinExistence type="predicted"/>
<dbReference type="EMBL" id="JAAMPC010000011">
    <property type="protein sequence ID" value="KAG2283647.1"/>
    <property type="molecule type" value="Genomic_DNA"/>
</dbReference>
<name>A0A8X7R9I4_BRACI</name>
<accession>A0A8X7R9I4</accession>
<sequence>MKMEIELPTDDVTEVEFEYIKIEKHCFTCYSLFHEETDCPQRPRNALPPKERVLGITQNIALQRIEAEKRRHDDRRGYRRTDDLRSIIKPNTDSYLPRRDRATSRSYYTQSNDQRGQSILSRTARSNSGSYRHDAPSVQYRVVDKSRHSSGSSGFHHNTETRAVRAVGTEITGTIPIPQMKLQSLNLVHYFSVPPVGLSGGLSLFWNDDSDITILESSPNLVDTKITHKGVTSFVSFVYGTPAAENIASFWNKLTTVGHGRDSPWLITGDFNDILNNAEKVGGPARPEGSFTAFRSFVSQNGLWDLKHSGEQLSWRGNRYTHFIRSRLDRSMGNCSWAEAFPMGRCRYLRFEGSDHRPLMSYFNADRPRRRGMFRFNRLLTEQEEVTEVIAESWNHSPLDSVIQKLNECRRGIIKWAKEQQAQSNLIIQRTQVSLEAALSNDTPDPTLIEELNSTLRKAYITEEQFWQQRSRTQWLKQGDRNTGFFHAATRTRRTINSIPVIEDAQGGVVYEEQDITRRDERSRTMSLSRMKRSTICELQRQNNVAQWL</sequence>
<protein>
    <recommendedName>
        <fullName evidence="2">Endonuclease/exonuclease/phosphatase domain-containing protein</fullName>
    </recommendedName>
</protein>
<dbReference type="GO" id="GO:0003824">
    <property type="term" value="F:catalytic activity"/>
    <property type="evidence" value="ECO:0007669"/>
    <property type="project" value="InterPro"/>
</dbReference>
<gene>
    <name evidence="3" type="ORF">Bca52824_054867</name>
</gene>
<dbReference type="PANTHER" id="PTHR33710:SF62">
    <property type="entry name" value="DUF4283 DOMAIN PROTEIN"/>
    <property type="match status" value="1"/>
</dbReference>
<organism evidence="3 4">
    <name type="scientific">Brassica carinata</name>
    <name type="common">Ethiopian mustard</name>
    <name type="synonym">Abyssinian cabbage</name>
    <dbReference type="NCBI Taxonomy" id="52824"/>
    <lineage>
        <taxon>Eukaryota</taxon>
        <taxon>Viridiplantae</taxon>
        <taxon>Streptophyta</taxon>
        <taxon>Embryophyta</taxon>
        <taxon>Tracheophyta</taxon>
        <taxon>Spermatophyta</taxon>
        <taxon>Magnoliopsida</taxon>
        <taxon>eudicotyledons</taxon>
        <taxon>Gunneridae</taxon>
        <taxon>Pentapetalae</taxon>
        <taxon>rosids</taxon>
        <taxon>malvids</taxon>
        <taxon>Brassicales</taxon>
        <taxon>Brassicaceae</taxon>
        <taxon>Brassiceae</taxon>
        <taxon>Brassica</taxon>
    </lineage>
</organism>
<evidence type="ECO:0000313" key="4">
    <source>
        <dbReference type="Proteomes" id="UP000886595"/>
    </source>
</evidence>
<feature type="region of interest" description="Disordered" evidence="1">
    <location>
        <begin position="68"/>
        <end position="139"/>
    </location>
</feature>
<dbReference type="Pfam" id="PF03372">
    <property type="entry name" value="Exo_endo_phos"/>
    <property type="match status" value="1"/>
</dbReference>
<dbReference type="PANTHER" id="PTHR33710">
    <property type="entry name" value="BNAC02G09200D PROTEIN"/>
    <property type="match status" value="1"/>
</dbReference>
<dbReference type="InterPro" id="IPR005135">
    <property type="entry name" value="Endo/exonuclease/phosphatase"/>
</dbReference>
<dbReference type="AlphaFoldDB" id="A0A8X7R9I4"/>
<evidence type="ECO:0000256" key="1">
    <source>
        <dbReference type="SAM" id="MobiDB-lite"/>
    </source>
</evidence>